<gene>
    <name evidence="1" type="ORF">ECLFYP2_00763</name>
</gene>
<name>A0A6N3G850_ENTCA</name>
<organism evidence="1">
    <name type="scientific">Enterococcus casseliflavus</name>
    <name type="common">Enterococcus flavescens</name>
    <dbReference type="NCBI Taxonomy" id="37734"/>
    <lineage>
        <taxon>Bacteria</taxon>
        <taxon>Bacillati</taxon>
        <taxon>Bacillota</taxon>
        <taxon>Bacilli</taxon>
        <taxon>Lactobacillales</taxon>
        <taxon>Enterococcaceae</taxon>
        <taxon>Enterococcus</taxon>
    </lineage>
</organism>
<dbReference type="InterPro" id="IPR036249">
    <property type="entry name" value="Thioredoxin-like_sf"/>
</dbReference>
<reference evidence="1" key="1">
    <citation type="submission" date="2019-11" db="EMBL/GenBank/DDBJ databases">
        <authorList>
            <person name="Feng L."/>
        </authorList>
    </citation>
    <scope>NUCLEOTIDE SEQUENCE</scope>
    <source>
        <strain evidence="1">ECasseliflavusLFYP2</strain>
    </source>
</reference>
<sequence>MKKLIYLVGLIVVLLLAGFYAYRSVSLPKYNDNTQNMNHIDDTKIVNSLVTHEPGIYYFGFENCPWCKELLPILDDQLAENNAKAYTVDTKSKEFSKEDKQIVEDFFKKYTGENELTVPFTVFINSNKEVRYNIGTVSGHNAPEKRLTNKQKKQLIEILDESIQFAEK</sequence>
<dbReference type="EMBL" id="CACRTX010000018">
    <property type="protein sequence ID" value="VYU60330.1"/>
    <property type="molecule type" value="Genomic_DNA"/>
</dbReference>
<proteinExistence type="predicted"/>
<evidence type="ECO:0000313" key="1">
    <source>
        <dbReference type="EMBL" id="VYU60330.1"/>
    </source>
</evidence>
<dbReference type="RefSeq" id="WP_421758538.1">
    <property type="nucleotide sequence ID" value="NZ_CACRTX010000018.1"/>
</dbReference>
<accession>A0A6N3G850</accession>
<evidence type="ECO:0008006" key="2">
    <source>
        <dbReference type="Google" id="ProtNLM"/>
    </source>
</evidence>
<dbReference type="SUPFAM" id="SSF52833">
    <property type="entry name" value="Thioredoxin-like"/>
    <property type="match status" value="1"/>
</dbReference>
<protein>
    <recommendedName>
        <fullName evidence="2">Transporter accessory protein</fullName>
    </recommendedName>
</protein>
<dbReference type="AlphaFoldDB" id="A0A6N3G850"/>
<dbReference type="Gene3D" id="3.40.30.10">
    <property type="entry name" value="Glutaredoxin"/>
    <property type="match status" value="1"/>
</dbReference>